<accession>A0A165E458</accession>
<dbReference type="InParanoid" id="A0A165E458"/>
<dbReference type="Proteomes" id="UP000076871">
    <property type="component" value="Unassembled WGS sequence"/>
</dbReference>
<dbReference type="GeneID" id="63831463"/>
<evidence type="ECO:0000313" key="2">
    <source>
        <dbReference type="Proteomes" id="UP000076871"/>
    </source>
</evidence>
<name>A0A165E458_9APHY</name>
<dbReference type="EMBL" id="KV427625">
    <property type="protein sequence ID" value="KZT06211.1"/>
    <property type="molecule type" value="Genomic_DNA"/>
</dbReference>
<evidence type="ECO:0000313" key="1">
    <source>
        <dbReference type="EMBL" id="KZT06211.1"/>
    </source>
</evidence>
<dbReference type="SUPFAM" id="SSF52047">
    <property type="entry name" value="RNI-like"/>
    <property type="match status" value="1"/>
</dbReference>
<proteinExistence type="predicted"/>
<dbReference type="AlphaFoldDB" id="A0A165E458"/>
<gene>
    <name evidence="1" type="ORF">LAESUDRAFT_812825</name>
</gene>
<dbReference type="Gene3D" id="3.80.10.10">
    <property type="entry name" value="Ribonuclease Inhibitor"/>
    <property type="match status" value="1"/>
</dbReference>
<sequence>MDSVNALQGLQGATVIDLSHILLSCIKEQGERMSVDAIRAADANVTATLVLLRRIANSNAFIDRLHAELLMRIFEYVPMPYHADDPNVKIDDHLRIWKLGIVRLREIMTLTQVCHRWREVAISHPRLWDSIASTYSPAQQRMLLERSRGSMSLKIYLEPGQSYLLDASLGTLTERIQELHFCHLNAHGAEVCNWPMPRLEVLTVKGCDYDDVIWEMKGSPYLFAGHTPRLRSLSLSSLCWLPGNQFTTLKQLFLTRLRMPHCTARVLDFFAQCPNLEDLVIAIRTHLSDIDVSERTVPLAKLRRLAFLETERHVVVNMLSHMIFPNTTAVRIVVDKESGDVFGTISCLPVAQTIRALSIYTRTDWSVCAAVGPHSGFALSPMHLQDSYTTEACLSWFRWCGDLTSRIKEAWLIGDQVHGPVVPILTRLCNLEVLALQPHDLLAGHPLRRSVHSTLELISRPLHFSKLTTLHVLHAPRETEQSVTDTVRQLFMSGIYSKLKLLTIDYLPGYRGERIYKTDFDGYFACVKYRDLDTLPHMAIPEVCKTGANMYWSGFEPELDLYTGEAPYGPVVAGRSGAAKDGKELLHEARQDTHLAYGSTQGSKPA</sequence>
<organism evidence="1 2">
    <name type="scientific">Laetiporus sulphureus 93-53</name>
    <dbReference type="NCBI Taxonomy" id="1314785"/>
    <lineage>
        <taxon>Eukaryota</taxon>
        <taxon>Fungi</taxon>
        <taxon>Dikarya</taxon>
        <taxon>Basidiomycota</taxon>
        <taxon>Agaricomycotina</taxon>
        <taxon>Agaricomycetes</taxon>
        <taxon>Polyporales</taxon>
        <taxon>Laetiporus</taxon>
    </lineage>
</organism>
<dbReference type="InterPro" id="IPR032675">
    <property type="entry name" value="LRR_dom_sf"/>
</dbReference>
<reference evidence="1 2" key="1">
    <citation type="journal article" date="2016" name="Mol. Biol. Evol.">
        <title>Comparative Genomics of Early-Diverging Mushroom-Forming Fungi Provides Insights into the Origins of Lignocellulose Decay Capabilities.</title>
        <authorList>
            <person name="Nagy L.G."/>
            <person name="Riley R."/>
            <person name="Tritt A."/>
            <person name="Adam C."/>
            <person name="Daum C."/>
            <person name="Floudas D."/>
            <person name="Sun H."/>
            <person name="Yadav J.S."/>
            <person name="Pangilinan J."/>
            <person name="Larsson K.H."/>
            <person name="Matsuura K."/>
            <person name="Barry K."/>
            <person name="Labutti K."/>
            <person name="Kuo R."/>
            <person name="Ohm R.A."/>
            <person name="Bhattacharya S.S."/>
            <person name="Shirouzu T."/>
            <person name="Yoshinaga Y."/>
            <person name="Martin F.M."/>
            <person name="Grigoriev I.V."/>
            <person name="Hibbett D.S."/>
        </authorList>
    </citation>
    <scope>NUCLEOTIDE SEQUENCE [LARGE SCALE GENOMIC DNA]</scope>
    <source>
        <strain evidence="1 2">93-53</strain>
    </source>
</reference>
<protein>
    <submittedName>
        <fullName evidence="1">Uncharacterized protein</fullName>
    </submittedName>
</protein>
<dbReference type="Gene3D" id="1.20.1280.50">
    <property type="match status" value="1"/>
</dbReference>
<dbReference type="RefSeq" id="XP_040763951.1">
    <property type="nucleotide sequence ID" value="XM_040914436.1"/>
</dbReference>
<dbReference type="OrthoDB" id="2732452at2759"/>
<dbReference type="STRING" id="1314785.A0A165E458"/>
<keyword evidence="2" id="KW-1185">Reference proteome</keyword>